<proteinExistence type="inferred from homology"/>
<evidence type="ECO:0000256" key="1">
    <source>
        <dbReference type="ARBA" id="ARBA00001933"/>
    </source>
</evidence>
<evidence type="ECO:0000256" key="2">
    <source>
        <dbReference type="ARBA" id="ARBA00004777"/>
    </source>
</evidence>
<accession>W7KCE6</accession>
<dbReference type="GO" id="GO:0019264">
    <property type="term" value="P:glycine biosynthetic process from serine"/>
    <property type="evidence" value="ECO:0007669"/>
    <property type="project" value="InterPro"/>
</dbReference>
<dbReference type="GO" id="GO:0003676">
    <property type="term" value="F:nucleic acid binding"/>
    <property type="evidence" value="ECO:0007669"/>
    <property type="project" value="InterPro"/>
</dbReference>
<dbReference type="Pfam" id="PF00464">
    <property type="entry name" value="SHMT"/>
    <property type="match status" value="1"/>
</dbReference>
<comment type="pathway">
    <text evidence="2">One-carbon metabolism; tetrahydrofolate interconversion.</text>
</comment>
<dbReference type="Gene3D" id="3.90.1150.10">
    <property type="entry name" value="Aspartate Aminotransferase, domain 1"/>
    <property type="match status" value="1"/>
</dbReference>
<evidence type="ECO:0000313" key="9">
    <source>
        <dbReference type="EMBL" id="EWC87292.1"/>
    </source>
</evidence>
<dbReference type="InterPro" id="IPR002052">
    <property type="entry name" value="DNA_methylase_N6_adenine_CS"/>
</dbReference>
<dbReference type="InterPro" id="IPR049943">
    <property type="entry name" value="Ser_HO-MeTrfase-like"/>
</dbReference>
<dbReference type="HAMAP" id="MF_00051">
    <property type="entry name" value="SHMT"/>
    <property type="match status" value="1"/>
</dbReference>
<feature type="domain" description="Serine hydroxymethyltransferase-like" evidence="8">
    <location>
        <begin position="594"/>
        <end position="980"/>
    </location>
</feature>
<evidence type="ECO:0000259" key="8">
    <source>
        <dbReference type="Pfam" id="PF00464"/>
    </source>
</evidence>
<dbReference type="PROSITE" id="PS00092">
    <property type="entry name" value="N6_MTASE"/>
    <property type="match status" value="1"/>
</dbReference>
<dbReference type="CDD" id="cd00378">
    <property type="entry name" value="SHMT"/>
    <property type="match status" value="1"/>
</dbReference>
<dbReference type="InterPro" id="IPR015424">
    <property type="entry name" value="PyrdxlP-dep_Trfase"/>
</dbReference>
<dbReference type="Gene3D" id="3.40.640.10">
    <property type="entry name" value="Type I PLP-dependent aspartate aminotransferase-like (Major domain)"/>
    <property type="match status" value="1"/>
</dbReference>
<dbReference type="InterPro" id="IPR039429">
    <property type="entry name" value="SHMT-like_dom"/>
</dbReference>
<sequence length="1029" mass="118696">MTMFPRFQILLLLHLLLLLYLLITTEEPNNLGASNYPYINKNYTSPNNYVVNNNVNPSYIPMNFNNVNISPNVPYNNNNNYNYGAYPNVNNNMIHNNNINNMDGKNNYSYDNNLKNVHMNEYTSFMGMKSYPVAPPPNINHMININQNNIHAYNNTNNNNNNNNNNNIYMNNKFNDMKNIPPPPLPNNNIPNVPNIPSPPSLPNNTYHFNANNQINAFAPQYNCYDKDIHMPKGEHENVINSNDDLKDGIKNERDRKFQDNTNNIHNKGNYNNKSTTCNINVDGRERLQNDYNQNFINTGERPQNFIRDSDENKRFIKYPKLKQLLELKNDIIKKRSTPARYIRCDLRTFDLGSLDTKFDVILIDPPWKEYYDRKIHNLHVLNNINLDQDLNNDMNNEKDKFWTLEDLANIEIEKIAEVPSFLFIWCGVTHLEDARVLLNKWGYRRCEDICWLKTNINEKNKKNKYLNEINNENSYLQRTTEHCLVGIKGAVRRSYDIHLIHANLDTDVIIAEETEQNIYDNNKPEELYKIIEKFCLGRRKIELFGTNRNIRNGWLTLGKHIDTTLFNKEEYTGWFEGDIAWPEATSYFNNDPLQKYDKELFDLLEKEKNRQIETINLIASENLTNTAVRECLGDRISNKYSEGYPHKRYYGGNDYVDKIEELCYKRALEAFNVSEEEWGVNVQPLSGSAANVQALYALVGVKGKIMGMHLCSGGHLTHGFFDEKKKVSITSDLFESKLYKCNSEGYVDMESVRNLALSFQPKVIICGYTSYPRDIDYKGFREICDEVNAYLFADISHISSFVACNLLNNPFTYADVVTTTTHKILRGPRSALIFFNKKRNPGIDQKINSSVFPSFQGGPHNNKIAAVACQLKEVNTPFFKEYTKQVLLNSKALAECLLKRNLDLVTNGTDNHLIVVDLRKYNITGSKLQETCNAINIALNKNTIPSDVDCVSPSGIRIGTPALTTRGCKEKDMEFIADMLLKAILLTDELQQKYGKKLVDFKKGLVNNPKIDELKKEVVQWAKNLPFA</sequence>
<evidence type="ECO:0000256" key="7">
    <source>
        <dbReference type="SAM" id="SignalP"/>
    </source>
</evidence>
<dbReference type="InterPro" id="IPR007757">
    <property type="entry name" value="MT-A70-like"/>
</dbReference>
<dbReference type="UniPathway" id="UPA00193"/>
<reference evidence="9 10" key="1">
    <citation type="submission" date="2013-02" db="EMBL/GenBank/DDBJ databases">
        <title>The Genome Sequence of Plasmodium falciparum NF54.</title>
        <authorList>
            <consortium name="The Broad Institute Genome Sequencing Platform"/>
            <consortium name="The Broad Institute Genome Sequencing Center for Infectious Disease"/>
            <person name="Neafsey D."/>
            <person name="Cheeseman I."/>
            <person name="Volkman S."/>
            <person name="Adams J."/>
            <person name="Walker B."/>
            <person name="Young S.K."/>
            <person name="Zeng Q."/>
            <person name="Gargeya S."/>
            <person name="Fitzgerald M."/>
            <person name="Haas B."/>
            <person name="Abouelleil A."/>
            <person name="Alvarado L."/>
            <person name="Arachchi H.M."/>
            <person name="Berlin A.M."/>
            <person name="Chapman S.B."/>
            <person name="Dewar J."/>
            <person name="Goldberg J."/>
            <person name="Griggs A."/>
            <person name="Gujja S."/>
            <person name="Hansen M."/>
            <person name="Howarth C."/>
            <person name="Imamovic A."/>
            <person name="Larimer J."/>
            <person name="McCowan C."/>
            <person name="Murphy C."/>
            <person name="Neiman D."/>
            <person name="Pearson M."/>
            <person name="Priest M."/>
            <person name="Roberts A."/>
            <person name="Saif S."/>
            <person name="Shea T."/>
            <person name="Sisk P."/>
            <person name="Sykes S."/>
            <person name="Wortman J."/>
            <person name="Nusbaum C."/>
            <person name="Birren B."/>
        </authorList>
    </citation>
    <scope>NUCLEOTIDE SEQUENCE [LARGE SCALE GENOMIC DNA]</scope>
    <source>
        <strain evidence="9 10">NF54</strain>
    </source>
</reference>
<dbReference type="AlphaFoldDB" id="W7KCE6"/>
<dbReference type="Pfam" id="PF05063">
    <property type="entry name" value="MT-A70"/>
    <property type="match status" value="1"/>
</dbReference>
<dbReference type="GO" id="GO:0005739">
    <property type="term" value="C:mitochondrion"/>
    <property type="evidence" value="ECO:0007669"/>
    <property type="project" value="TreeGrafter"/>
</dbReference>
<dbReference type="InterPro" id="IPR001085">
    <property type="entry name" value="Ser_HO-MeTrfase"/>
</dbReference>
<dbReference type="SUPFAM" id="SSF53383">
    <property type="entry name" value="PLP-dependent transferases"/>
    <property type="match status" value="1"/>
</dbReference>
<evidence type="ECO:0000313" key="10">
    <source>
        <dbReference type="Proteomes" id="UP000030673"/>
    </source>
</evidence>
<evidence type="ECO:0000256" key="6">
    <source>
        <dbReference type="PROSITE-ProRule" id="PRU00489"/>
    </source>
</evidence>
<dbReference type="GO" id="GO:0035999">
    <property type="term" value="P:tetrahydrofolate interconversion"/>
    <property type="evidence" value="ECO:0007669"/>
    <property type="project" value="UniProtKB-UniPathway"/>
</dbReference>
<comment type="cofactor">
    <cofactor evidence="1">
        <name>pyridoxal 5'-phosphate</name>
        <dbReference type="ChEBI" id="CHEBI:597326"/>
    </cofactor>
</comment>
<dbReference type="SUPFAM" id="SSF53335">
    <property type="entry name" value="S-adenosyl-L-methionine-dependent methyltransferases"/>
    <property type="match status" value="1"/>
</dbReference>
<evidence type="ECO:0000256" key="5">
    <source>
        <dbReference type="ARBA" id="ARBA00022898"/>
    </source>
</evidence>
<dbReference type="PANTHER" id="PTHR11680">
    <property type="entry name" value="SERINE HYDROXYMETHYLTRANSFERASE"/>
    <property type="match status" value="1"/>
</dbReference>
<dbReference type="InterPro" id="IPR015421">
    <property type="entry name" value="PyrdxlP-dep_Trfase_major"/>
</dbReference>
<dbReference type="NCBIfam" id="NF000586">
    <property type="entry name" value="PRK00011.1"/>
    <property type="match status" value="1"/>
</dbReference>
<feature type="signal peptide" evidence="7">
    <location>
        <begin position="1"/>
        <end position="25"/>
    </location>
</feature>
<dbReference type="GO" id="GO:0032259">
    <property type="term" value="P:methylation"/>
    <property type="evidence" value="ECO:0007669"/>
    <property type="project" value="InterPro"/>
</dbReference>
<dbReference type="PROSITE" id="PS51592">
    <property type="entry name" value="SAM_MTA70L_2"/>
    <property type="match status" value="1"/>
</dbReference>
<keyword evidence="5" id="KW-0663">Pyridoxal phosphate</keyword>
<protein>
    <recommendedName>
        <fullName evidence="4">glycine hydroxymethyltransferase</fullName>
        <ecNumber evidence="4">2.1.2.1</ecNumber>
    </recommendedName>
</protein>
<evidence type="ECO:0000256" key="4">
    <source>
        <dbReference type="ARBA" id="ARBA00012256"/>
    </source>
</evidence>
<dbReference type="InterPro" id="IPR029063">
    <property type="entry name" value="SAM-dependent_MTases_sf"/>
</dbReference>
<name>W7KCE6_PLAFO</name>
<dbReference type="GO" id="GO:0004372">
    <property type="term" value="F:glycine hydroxymethyltransferase activity"/>
    <property type="evidence" value="ECO:0007669"/>
    <property type="project" value="UniProtKB-EC"/>
</dbReference>
<gene>
    <name evidence="9" type="ORF">PFNF54_03864</name>
</gene>
<dbReference type="Proteomes" id="UP000030673">
    <property type="component" value="Unassembled WGS sequence"/>
</dbReference>
<keyword evidence="7" id="KW-0732">Signal</keyword>
<dbReference type="GO" id="GO:0030170">
    <property type="term" value="F:pyridoxal phosphate binding"/>
    <property type="evidence" value="ECO:0007669"/>
    <property type="project" value="InterPro"/>
</dbReference>
<evidence type="ECO:0000256" key="3">
    <source>
        <dbReference type="ARBA" id="ARBA00006376"/>
    </source>
</evidence>
<organism evidence="9 10">
    <name type="scientific">Plasmodium falciparum (isolate NF54)</name>
    <dbReference type="NCBI Taxonomy" id="5843"/>
    <lineage>
        <taxon>Eukaryota</taxon>
        <taxon>Sar</taxon>
        <taxon>Alveolata</taxon>
        <taxon>Apicomplexa</taxon>
        <taxon>Aconoidasida</taxon>
        <taxon>Haemosporida</taxon>
        <taxon>Plasmodiidae</taxon>
        <taxon>Plasmodium</taxon>
        <taxon>Plasmodium (Laverania)</taxon>
    </lineage>
</organism>
<feature type="chain" id="PRO_5004895165" description="glycine hydroxymethyltransferase" evidence="7">
    <location>
        <begin position="26"/>
        <end position="1029"/>
    </location>
</feature>
<keyword evidence="10" id="KW-1185">Reference proteome</keyword>
<dbReference type="PROSITE" id="PS51143">
    <property type="entry name" value="MT_A70"/>
    <property type="match status" value="1"/>
</dbReference>
<dbReference type="FunFam" id="3.40.640.10:FF:000108">
    <property type="entry name" value="Serine hydroxymethyltransferase"/>
    <property type="match status" value="1"/>
</dbReference>
<comment type="similarity">
    <text evidence="3">Belongs to the SHMT family.</text>
</comment>
<dbReference type="EC" id="2.1.2.1" evidence="4"/>
<dbReference type="PANTHER" id="PTHR11680:SF35">
    <property type="entry name" value="SERINE HYDROXYMETHYLTRANSFERASE 1"/>
    <property type="match status" value="1"/>
</dbReference>
<dbReference type="InterPro" id="IPR015422">
    <property type="entry name" value="PyrdxlP-dep_Trfase_small"/>
</dbReference>
<comment type="similarity">
    <text evidence="6">Belongs to the MT-A70-like family.</text>
</comment>
<dbReference type="EMBL" id="KE123846">
    <property type="protein sequence ID" value="EWC87292.1"/>
    <property type="molecule type" value="Genomic_DNA"/>
</dbReference>
<dbReference type="GO" id="GO:0008168">
    <property type="term" value="F:methyltransferase activity"/>
    <property type="evidence" value="ECO:0007669"/>
    <property type="project" value="InterPro"/>
</dbReference>